<sequence>MGYIGLIDCNNFYVSCERLFDPSLNGEPVAVLSNNDGCIVARSNEVKQLGIPMGAPVFKYREIIEKNNVRLFASNYALYGDISDRIMRVISSEVPALEVYSVDEAFVDLGGMEVDKLQSLAVALKEKIFRWVGVPVSIGIGRTKTLAKVASHIAKKFPQREGVHILEDELLEHKALKWIALGEIWGIGRQLRRRFSYYGAEVAWDFVMLSDSLIRKEGAIDALRIKKELLGESCFEIDSQPSKKKSISSTRTFTKMVTDKQELMSRISNFSVRCAEKLRKEHLCAYEVRLFVATNRNRQDLPQYFQSAYYRFLSPTHDSMYLASTVSNLVEQIYRDGFHYKRAGVIVSDLVDRDSIQLDLFSGTRKIKTDDLLKAWDRLSSTMGRNIVRLGSQYQSALSSKLRSPKYTTRWDDLLPIGKCQPDDSSE</sequence>
<protein>
    <submittedName>
        <fullName evidence="1">Y-family DNA polymerase</fullName>
    </submittedName>
</protein>
<organism evidence="1 2">
    <name type="scientific">Halosquirtibacter laminarini</name>
    <dbReference type="NCBI Taxonomy" id="3374600"/>
    <lineage>
        <taxon>Bacteria</taxon>
        <taxon>Pseudomonadati</taxon>
        <taxon>Bacteroidota</taxon>
        <taxon>Bacteroidia</taxon>
        <taxon>Marinilabiliales</taxon>
        <taxon>Prolixibacteraceae</taxon>
        <taxon>Halosquirtibacter</taxon>
    </lineage>
</organism>
<dbReference type="Proteomes" id="UP000826212">
    <property type="component" value="Chromosome"/>
</dbReference>
<accession>A0AC61NH90</accession>
<reference evidence="1" key="1">
    <citation type="submission" date="2021-08" db="EMBL/GenBank/DDBJ databases">
        <title>Novel anaerobic bacterium isolated from sea squirt in East Sea, Republic of Korea.</title>
        <authorList>
            <person name="Nguyen T.H."/>
            <person name="Li Z."/>
            <person name="Lee Y.-J."/>
            <person name="Ko J."/>
            <person name="Kim S.-G."/>
        </authorList>
    </citation>
    <scope>NUCLEOTIDE SEQUENCE</scope>
    <source>
        <strain evidence="1">KCTC 25031</strain>
    </source>
</reference>
<name>A0AC61NH90_9BACT</name>
<proteinExistence type="predicted"/>
<evidence type="ECO:0000313" key="1">
    <source>
        <dbReference type="EMBL" id="QZE15029.1"/>
    </source>
</evidence>
<gene>
    <name evidence="1" type="ORF">K4L44_04160</name>
</gene>
<evidence type="ECO:0000313" key="2">
    <source>
        <dbReference type="Proteomes" id="UP000826212"/>
    </source>
</evidence>
<keyword evidence="2" id="KW-1185">Reference proteome</keyword>
<dbReference type="EMBL" id="CP081303">
    <property type="protein sequence ID" value="QZE15029.1"/>
    <property type="molecule type" value="Genomic_DNA"/>
</dbReference>